<keyword evidence="1" id="KW-0732">Signal</keyword>
<feature type="chain" id="PRO_5037183640" evidence="1">
    <location>
        <begin position="21"/>
        <end position="239"/>
    </location>
</feature>
<dbReference type="Proteomes" id="UP000664795">
    <property type="component" value="Unassembled WGS sequence"/>
</dbReference>
<comment type="caution">
    <text evidence="2">The sequence shown here is derived from an EMBL/GenBank/DDBJ whole genome shotgun (WGS) entry which is preliminary data.</text>
</comment>
<organism evidence="2 3">
    <name type="scientific">Fibrella aquatilis</name>
    <dbReference type="NCBI Taxonomy" id="2817059"/>
    <lineage>
        <taxon>Bacteria</taxon>
        <taxon>Pseudomonadati</taxon>
        <taxon>Bacteroidota</taxon>
        <taxon>Cytophagia</taxon>
        <taxon>Cytophagales</taxon>
        <taxon>Spirosomataceae</taxon>
        <taxon>Fibrella</taxon>
    </lineage>
</organism>
<evidence type="ECO:0000256" key="1">
    <source>
        <dbReference type="SAM" id="SignalP"/>
    </source>
</evidence>
<proteinExistence type="predicted"/>
<gene>
    <name evidence="2" type="ORF">J2I48_20855</name>
</gene>
<feature type="signal peptide" evidence="1">
    <location>
        <begin position="1"/>
        <end position="20"/>
    </location>
</feature>
<sequence length="239" mass="25529">MKKQLFVLTATLLVSVGLFAQTATDVVNKHIDAIGGLDKIKAVKSAQYDQHMSISGVEMTGKTVVIVGQAMRTDVTVMGQQITQVINGDAGWSINPMQGGSTPQDTPAEQVALSKGNTELTGLQLAYASMKAYPMVLKGTEKMGTADRLRVDVTRPEATVSYYLDPQTYLITNTKATVTAGGQKVDVESAFGDYKPVEGITMPFTVDLKAPGMPSNLTTTVDKVTLNPTIDPAVFNKPK</sequence>
<reference evidence="2 3" key="1">
    <citation type="submission" date="2021-03" db="EMBL/GenBank/DDBJ databases">
        <title>Fibrella sp. HMF5036 genome sequencing and assembly.</title>
        <authorList>
            <person name="Kang H."/>
            <person name="Kim H."/>
            <person name="Bae S."/>
            <person name="Joh K."/>
        </authorList>
    </citation>
    <scope>NUCLEOTIDE SEQUENCE [LARGE SCALE GENOMIC DNA]</scope>
    <source>
        <strain evidence="2 3">HMF5036</strain>
    </source>
</reference>
<name>A0A939K1F9_9BACT</name>
<evidence type="ECO:0000313" key="3">
    <source>
        <dbReference type="Proteomes" id="UP000664795"/>
    </source>
</evidence>
<keyword evidence="3" id="KW-1185">Reference proteome</keyword>
<dbReference type="Gene3D" id="2.50.20.10">
    <property type="entry name" value="Lipoprotein localisation LolA/LolB/LppX"/>
    <property type="match status" value="1"/>
</dbReference>
<dbReference type="EMBL" id="JAFMYU010000020">
    <property type="protein sequence ID" value="MBO0933473.1"/>
    <property type="molecule type" value="Genomic_DNA"/>
</dbReference>
<dbReference type="AlphaFoldDB" id="A0A939K1F9"/>
<evidence type="ECO:0000313" key="2">
    <source>
        <dbReference type="EMBL" id="MBO0933473.1"/>
    </source>
</evidence>
<dbReference type="RefSeq" id="WP_207337440.1">
    <property type="nucleotide sequence ID" value="NZ_JAFMYU010000020.1"/>
</dbReference>
<accession>A0A939K1F9</accession>
<protein>
    <submittedName>
        <fullName evidence="2">DUF4292 domain-containing protein</fullName>
    </submittedName>
</protein>